<dbReference type="InterPro" id="IPR024046">
    <property type="entry name" value="Flagellar_assmbl_FliW_dom_sf"/>
</dbReference>
<protein>
    <recommendedName>
        <fullName evidence="4">Flagellar assembly factor FliW</fullName>
    </recommendedName>
</protein>
<evidence type="ECO:0000313" key="6">
    <source>
        <dbReference type="Proteomes" id="UP000217265"/>
    </source>
</evidence>
<keyword evidence="3 4" id="KW-0810">Translation regulation</keyword>
<keyword evidence="6" id="KW-1185">Reference proteome</keyword>
<comment type="subcellular location">
    <subcellularLocation>
        <location evidence="4">Cytoplasm</location>
    </subcellularLocation>
</comment>
<dbReference type="InterPro" id="IPR003775">
    <property type="entry name" value="Flagellar_assembly_factor_FliW"/>
</dbReference>
<evidence type="ECO:0000313" key="5">
    <source>
        <dbReference type="EMBL" id="ATC64116.1"/>
    </source>
</evidence>
<keyword evidence="4" id="KW-0143">Chaperone</keyword>
<gene>
    <name evidence="4" type="primary">fliW</name>
    <name evidence="5" type="ORF">CMV30_09200</name>
</gene>
<dbReference type="GO" id="GO:0044780">
    <property type="term" value="P:bacterial-type flagellum assembly"/>
    <property type="evidence" value="ECO:0007669"/>
    <property type="project" value="UniProtKB-UniRule"/>
</dbReference>
<organism evidence="5 6">
    <name type="scientific">Nibricoccus aquaticus</name>
    <dbReference type="NCBI Taxonomy" id="2576891"/>
    <lineage>
        <taxon>Bacteria</taxon>
        <taxon>Pseudomonadati</taxon>
        <taxon>Verrucomicrobiota</taxon>
        <taxon>Opitutia</taxon>
        <taxon>Opitutales</taxon>
        <taxon>Opitutaceae</taxon>
        <taxon>Nibricoccus</taxon>
    </lineage>
</organism>
<sequence length="151" mass="16471">MKVSPDIYPSDLDASTTLNLSLPEGLVGFEDYKTFELLSDPDQFPFVWMRLKGPDTLDFVVIEPGGIIPDYELELFDEDATQLGLATPADALVLNIVTVRHGANATATVNLAGPVVVNRRTGLARQCILANYARYSAHHPLVANQTAETQN</sequence>
<keyword evidence="2 4" id="KW-1005">Bacterial flagellum biogenesis</keyword>
<dbReference type="PANTHER" id="PTHR39190">
    <property type="entry name" value="FLAGELLAR ASSEMBLY FACTOR FLIW"/>
    <property type="match status" value="1"/>
</dbReference>
<dbReference type="Gene3D" id="2.30.290.10">
    <property type="entry name" value="BH3618-like"/>
    <property type="match status" value="1"/>
</dbReference>
<comment type="similarity">
    <text evidence="4">Belongs to the FliW family.</text>
</comment>
<comment type="subunit">
    <text evidence="4">Interacts with translational regulator CsrA and flagellin(s).</text>
</comment>
<dbReference type="HAMAP" id="MF_01185">
    <property type="entry name" value="FliW"/>
    <property type="match status" value="1"/>
</dbReference>
<keyword evidence="5" id="KW-0966">Cell projection</keyword>
<keyword evidence="5" id="KW-0969">Cilium</keyword>
<accession>A0A290QCZ0</accession>
<proteinExistence type="inferred from homology"/>
<dbReference type="Pfam" id="PF02623">
    <property type="entry name" value="FliW"/>
    <property type="match status" value="1"/>
</dbReference>
<evidence type="ECO:0000256" key="2">
    <source>
        <dbReference type="ARBA" id="ARBA00022795"/>
    </source>
</evidence>
<keyword evidence="1 4" id="KW-0963">Cytoplasm</keyword>
<dbReference type="AlphaFoldDB" id="A0A290QCZ0"/>
<dbReference type="KEGG" id="vbh:CMV30_09200"/>
<keyword evidence="5" id="KW-0282">Flagellum</keyword>
<reference evidence="5 6" key="1">
    <citation type="submission" date="2017-09" db="EMBL/GenBank/DDBJ databases">
        <title>Complete genome sequence of Verrucomicrobial strain HZ-65, isolated from freshwater.</title>
        <authorList>
            <person name="Choi A."/>
        </authorList>
    </citation>
    <scope>NUCLEOTIDE SEQUENCE [LARGE SCALE GENOMIC DNA]</scope>
    <source>
        <strain evidence="5 6">HZ-65</strain>
    </source>
</reference>
<dbReference type="Proteomes" id="UP000217265">
    <property type="component" value="Chromosome"/>
</dbReference>
<evidence type="ECO:0000256" key="1">
    <source>
        <dbReference type="ARBA" id="ARBA00022490"/>
    </source>
</evidence>
<dbReference type="PANTHER" id="PTHR39190:SF1">
    <property type="entry name" value="FLAGELLAR ASSEMBLY FACTOR FLIW"/>
    <property type="match status" value="1"/>
</dbReference>
<dbReference type="RefSeq" id="WP_096055748.1">
    <property type="nucleotide sequence ID" value="NZ_CP023344.1"/>
</dbReference>
<evidence type="ECO:0000256" key="3">
    <source>
        <dbReference type="ARBA" id="ARBA00022845"/>
    </source>
</evidence>
<comment type="function">
    <text evidence="4">Acts as an anti-CsrA protein, binds CsrA and prevents it from repressing translation of its target genes, one of which is flagellin. Binds to flagellin and participates in the assembly of the flagellum.</text>
</comment>
<evidence type="ECO:0000256" key="4">
    <source>
        <dbReference type="HAMAP-Rule" id="MF_01185"/>
    </source>
</evidence>
<dbReference type="GO" id="GO:0005737">
    <property type="term" value="C:cytoplasm"/>
    <property type="evidence" value="ECO:0007669"/>
    <property type="project" value="UniProtKB-SubCell"/>
</dbReference>
<dbReference type="EMBL" id="CP023344">
    <property type="protein sequence ID" value="ATC64116.1"/>
    <property type="molecule type" value="Genomic_DNA"/>
</dbReference>
<dbReference type="GO" id="GO:0006417">
    <property type="term" value="P:regulation of translation"/>
    <property type="evidence" value="ECO:0007669"/>
    <property type="project" value="UniProtKB-KW"/>
</dbReference>
<dbReference type="SUPFAM" id="SSF141457">
    <property type="entry name" value="BH3618-like"/>
    <property type="match status" value="1"/>
</dbReference>
<dbReference type="OrthoDB" id="193607at2"/>
<name>A0A290QCZ0_9BACT</name>